<feature type="transmembrane region" description="Helical" evidence="12">
    <location>
        <begin position="190"/>
        <end position="213"/>
    </location>
</feature>
<dbReference type="Proteomes" id="UP001158045">
    <property type="component" value="Unassembled WGS sequence"/>
</dbReference>
<feature type="transmembrane region" description="Helical" evidence="12">
    <location>
        <begin position="57"/>
        <end position="78"/>
    </location>
</feature>
<gene>
    <name evidence="12" type="primary">cbiM</name>
    <name evidence="13" type="ORF">QE109_16230</name>
</gene>
<dbReference type="EMBL" id="JARYZI010000015">
    <property type="protein sequence ID" value="MDH8679707.1"/>
    <property type="molecule type" value="Genomic_DNA"/>
</dbReference>
<comment type="similarity">
    <text evidence="12">Belongs to the CbiM family.</text>
</comment>
<keyword evidence="11 12" id="KW-0170">Cobalt</keyword>
<keyword evidence="2 12" id="KW-0171">Cobalt transport</keyword>
<keyword evidence="3 12" id="KW-0813">Transport</keyword>
<evidence type="ECO:0000256" key="4">
    <source>
        <dbReference type="ARBA" id="ARBA00022475"/>
    </source>
</evidence>
<comment type="caution">
    <text evidence="13">The sequence shown here is derived from an EMBL/GenBank/DDBJ whole genome shotgun (WGS) entry which is preliminary data.</text>
</comment>
<keyword evidence="9 12" id="KW-0406">Ion transport</keyword>
<dbReference type="Gene3D" id="1.10.1760.20">
    <property type="match status" value="1"/>
</dbReference>
<comment type="subcellular location">
    <subcellularLocation>
        <location evidence="1 12">Cell membrane</location>
        <topology evidence="1 12">Multi-pass membrane protein</topology>
    </subcellularLocation>
</comment>
<name>A0ABT6NH46_9FIRM</name>
<feature type="transmembrane region" description="Helical" evidence="12">
    <location>
        <begin position="122"/>
        <end position="141"/>
    </location>
</feature>
<dbReference type="InterPro" id="IPR018024">
    <property type="entry name" value="CbiM"/>
</dbReference>
<evidence type="ECO:0000256" key="10">
    <source>
        <dbReference type="ARBA" id="ARBA00023136"/>
    </source>
</evidence>
<dbReference type="NCBIfam" id="NF006184">
    <property type="entry name" value="PRK08319.1"/>
    <property type="match status" value="1"/>
</dbReference>
<keyword evidence="6 12" id="KW-0812">Transmembrane</keyword>
<evidence type="ECO:0000256" key="6">
    <source>
        <dbReference type="ARBA" id="ARBA00022692"/>
    </source>
</evidence>
<evidence type="ECO:0000256" key="7">
    <source>
        <dbReference type="ARBA" id="ARBA00022729"/>
    </source>
</evidence>
<evidence type="ECO:0000313" key="13">
    <source>
        <dbReference type="EMBL" id="MDH8679707.1"/>
    </source>
</evidence>
<evidence type="ECO:0000313" key="14">
    <source>
        <dbReference type="Proteomes" id="UP001158045"/>
    </source>
</evidence>
<keyword evidence="5 12" id="KW-0169">Cobalamin biosynthesis</keyword>
<evidence type="ECO:0000256" key="9">
    <source>
        <dbReference type="ARBA" id="ARBA00023065"/>
    </source>
</evidence>
<feature type="transmembrane region" description="Helical" evidence="12">
    <location>
        <begin position="25"/>
        <end position="45"/>
    </location>
</feature>
<keyword evidence="10 12" id="KW-0472">Membrane</keyword>
<keyword evidence="7" id="KW-0732">Signal</keyword>
<organism evidence="13 14">
    <name type="scientific">Fusibacter bizertensis</name>
    <dbReference type="NCBI Taxonomy" id="1488331"/>
    <lineage>
        <taxon>Bacteria</taxon>
        <taxon>Bacillati</taxon>
        <taxon>Bacillota</taxon>
        <taxon>Clostridia</taxon>
        <taxon>Eubacteriales</taxon>
        <taxon>Eubacteriales Family XII. Incertae Sedis</taxon>
        <taxon>Fusibacter</taxon>
    </lineage>
</organism>
<evidence type="ECO:0000256" key="12">
    <source>
        <dbReference type="HAMAP-Rule" id="MF_01462"/>
    </source>
</evidence>
<feature type="transmembrane region" description="Helical" evidence="12">
    <location>
        <begin position="90"/>
        <end position="115"/>
    </location>
</feature>
<dbReference type="PANTHER" id="PTHR43627">
    <property type="match status" value="1"/>
</dbReference>
<dbReference type="RefSeq" id="WP_281095602.1">
    <property type="nucleotide sequence ID" value="NZ_JARYZI010000015.1"/>
</dbReference>
<keyword evidence="14" id="KW-1185">Reference proteome</keyword>
<dbReference type="HAMAP" id="MF_01462">
    <property type="entry name" value="CbiM"/>
    <property type="match status" value="1"/>
</dbReference>
<comment type="function">
    <text evidence="12">Part of the energy-coupling factor (ECF) transporter complex CbiMNOQ involved in cobalt import.</text>
</comment>
<keyword evidence="4 12" id="KW-1003">Cell membrane</keyword>
<protein>
    <recommendedName>
        <fullName evidence="12">Cobalt transport protein CbiM</fullName>
    </recommendedName>
    <alternativeName>
        <fullName evidence="12">Energy-coupling factor transporter probable substrate-capture protein CbiM</fullName>
        <shortName evidence="12">ECF transporter S component CbiM</shortName>
    </alternativeName>
</protein>
<evidence type="ECO:0000256" key="8">
    <source>
        <dbReference type="ARBA" id="ARBA00022989"/>
    </source>
</evidence>
<evidence type="ECO:0000256" key="3">
    <source>
        <dbReference type="ARBA" id="ARBA00022448"/>
    </source>
</evidence>
<proteinExistence type="inferred from homology"/>
<accession>A0ABT6NH46</accession>
<reference evidence="13 14" key="1">
    <citation type="submission" date="2023-04" db="EMBL/GenBank/DDBJ databases">
        <title>Fusibacter bizertensis strain WBS, isolated from littoral bottom sediments of the Arctic seas - biochemical and genomic analysis.</title>
        <authorList>
            <person name="Brioukhanov A.L."/>
        </authorList>
    </citation>
    <scope>NUCLEOTIDE SEQUENCE [LARGE SCALE GENOMIC DNA]</scope>
    <source>
        <strain evidence="13 14">WBS</strain>
    </source>
</reference>
<dbReference type="NCBIfam" id="TIGR00123">
    <property type="entry name" value="cbiM"/>
    <property type="match status" value="1"/>
</dbReference>
<sequence>MSSIAFLPIQLSYGMHIAEGFLPQIWSLFWSIAFLPFLILSIRYITKQFRLNPKNRMLYVLMAAFAFTLSSLKIPSLAGSCSHPTGMGLGAIIVGPLPMMAIGTVVLLLQALLIAHGGLTTLGANAFSMAVVGPLVSFGLYKGLEKMGVSQKIRVFIAAFVGSLSTYLVTSIQLGIAFSGGNIIETVVKFIGVFMVTQVPISLAEGLLTVVVFNLMSDAQMTDRIQTEAN</sequence>
<feature type="transmembrane region" description="Helical" evidence="12">
    <location>
        <begin position="153"/>
        <end position="178"/>
    </location>
</feature>
<evidence type="ECO:0000256" key="2">
    <source>
        <dbReference type="ARBA" id="ARBA00022426"/>
    </source>
</evidence>
<dbReference type="Pfam" id="PF01891">
    <property type="entry name" value="CbiM"/>
    <property type="match status" value="1"/>
</dbReference>
<comment type="subunit">
    <text evidence="12">Forms an energy-coupling factor (ECF) transporter complex composed of an ATP-binding protein (A component, CbiO), a transmembrane protein (T component, CbiQ) and 2 possible substrate-capture proteins (S components, CbiM and CbiN) of unknown stoichimetry.</text>
</comment>
<evidence type="ECO:0000256" key="11">
    <source>
        <dbReference type="ARBA" id="ARBA00023285"/>
    </source>
</evidence>
<evidence type="ECO:0000256" key="1">
    <source>
        <dbReference type="ARBA" id="ARBA00004651"/>
    </source>
</evidence>
<comment type="pathway">
    <text evidence="12">Cofactor biosynthesis; adenosylcobalamin biosynthesis.</text>
</comment>
<dbReference type="InterPro" id="IPR002751">
    <property type="entry name" value="CbiM/NikMN"/>
</dbReference>
<dbReference type="PANTHER" id="PTHR43627:SF1">
    <property type="entry name" value="COBALT TRANSPORT PROTEIN CBIM"/>
    <property type="match status" value="1"/>
</dbReference>
<keyword evidence="8 12" id="KW-1133">Transmembrane helix</keyword>
<evidence type="ECO:0000256" key="5">
    <source>
        <dbReference type="ARBA" id="ARBA00022573"/>
    </source>
</evidence>